<dbReference type="SUPFAM" id="SSF75005">
    <property type="entry name" value="Arabinanase/levansucrase/invertase"/>
    <property type="match status" value="1"/>
</dbReference>
<dbReference type="GO" id="GO:0016740">
    <property type="term" value="F:transferase activity"/>
    <property type="evidence" value="ECO:0007669"/>
    <property type="project" value="UniProtKB-KW"/>
</dbReference>
<name>A0A5Q6RXG7_9ACTN</name>
<dbReference type="Proteomes" id="UP000307768">
    <property type="component" value="Unassembled WGS sequence"/>
</dbReference>
<dbReference type="InterPro" id="IPR056442">
    <property type="entry name" value="GINT1_N"/>
</dbReference>
<dbReference type="AlphaFoldDB" id="A0A5Q6RXG7"/>
<evidence type="ECO:0000313" key="2">
    <source>
        <dbReference type="EMBL" id="KAA1422785.1"/>
    </source>
</evidence>
<reference evidence="2 3" key="1">
    <citation type="submission" date="2019-09" db="EMBL/GenBank/DDBJ databases">
        <title>Mumia zhuanghuii sp. nov. isolated from the intestinal contents of plateau pika (Ochotona curzoniae) in the Qinghai-Tibet plateau of China.</title>
        <authorList>
            <person name="Tian Z."/>
        </authorList>
    </citation>
    <scope>NUCLEOTIDE SEQUENCE [LARGE SCALE GENOMIC DNA]</scope>
    <source>
        <strain evidence="3">350</strain>
    </source>
</reference>
<keyword evidence="2" id="KW-0808">Transferase</keyword>
<comment type="caution">
    <text evidence="2">The sequence shown here is derived from an EMBL/GenBank/DDBJ whole genome shotgun (WGS) entry which is preliminary data.</text>
</comment>
<organism evidence="2 3">
    <name type="scientific">Mumia zhuanghuii</name>
    <dbReference type="NCBI Taxonomy" id="2585211"/>
    <lineage>
        <taxon>Bacteria</taxon>
        <taxon>Bacillati</taxon>
        <taxon>Actinomycetota</taxon>
        <taxon>Actinomycetes</taxon>
        <taxon>Propionibacteriales</taxon>
        <taxon>Nocardioidaceae</taxon>
        <taxon>Mumia</taxon>
    </lineage>
</organism>
<evidence type="ECO:0000313" key="3">
    <source>
        <dbReference type="Proteomes" id="UP000307768"/>
    </source>
</evidence>
<dbReference type="Gene3D" id="2.115.10.20">
    <property type="entry name" value="Glycosyl hydrolase domain, family 43"/>
    <property type="match status" value="1"/>
</dbReference>
<accession>A0A5Q6RXG7</accession>
<dbReference type="Pfam" id="PF24793">
    <property type="entry name" value="GINT1_N"/>
    <property type="match status" value="1"/>
</dbReference>
<dbReference type="OrthoDB" id="3771157at2"/>
<evidence type="ECO:0000259" key="1">
    <source>
        <dbReference type="Pfam" id="PF24793"/>
    </source>
</evidence>
<sequence length="508" mass="55912">MHVQILLRRDRVRRWHHDLVAALDALDVVDGVSTAWVTGAYDPDPRLERLLRTDRRLHHLPAGRWALADPAPLEARTGAGSLQPDLTLDVVGADVHGGPTWGLTFDGSAGDDAAVAALLARRPPVVAVIDRVDGTTLASGRPGSEHPGLLPRALDDLVAGVTTLITTAIRLRDVPGADVPGFSPDLRGTAPEDRATNGVATSWSRRVAKTAFHAGVHGVYRRLFRAPHWRVGWRFVDAEDVIDLETVTTTQWNRLPDDGYHFYADPFPFLHDGRHHLFVEDYDHRVGRGVVSVVEMTPEGPVGTPYPVLERPYHLSYPWVGEDEGELWMIPESSAAGTLEIYRAAAFPDRWEHVATLLEGAEISDATPFRHAGRWWMTATVRHGGSFSDTLHVWHADRLRGPWTAHAANPVLVDIATARPAGRVVEREGRLLRPVQDGRTGYGAALALTEITRLDETAFEQRHVASLSPGGTWGGSRLHTLNRAGRLECIDGSARSPRIRRRPAAERT</sequence>
<dbReference type="EMBL" id="VDFQ02000003">
    <property type="protein sequence ID" value="KAA1422785.1"/>
    <property type="molecule type" value="Genomic_DNA"/>
</dbReference>
<dbReference type="RefSeq" id="WP_149769735.1">
    <property type="nucleotide sequence ID" value="NZ_VDFQ02000003.1"/>
</dbReference>
<gene>
    <name evidence="2" type="ORF">FE697_011530</name>
</gene>
<protein>
    <submittedName>
        <fullName evidence="2">Formyl transferase</fullName>
    </submittedName>
</protein>
<proteinExistence type="predicted"/>
<feature type="domain" description="Glucosamine inositolphosphorylceramide transferase 1 N-terminal" evidence="1">
    <location>
        <begin position="261"/>
        <end position="482"/>
    </location>
</feature>
<dbReference type="InterPro" id="IPR023296">
    <property type="entry name" value="Glyco_hydro_beta-prop_sf"/>
</dbReference>